<comment type="caution">
    <text evidence="1">The sequence shown here is derived from an EMBL/GenBank/DDBJ whole genome shotgun (WGS) entry which is preliminary data.</text>
</comment>
<protein>
    <submittedName>
        <fullName evidence="1">Uncharacterized protein</fullName>
    </submittedName>
</protein>
<dbReference type="RefSeq" id="WP_165493783.1">
    <property type="nucleotide sequence ID" value="NZ_JABERL010000052.1"/>
</dbReference>
<reference evidence="1 2" key="1">
    <citation type="submission" date="2020-04" db="EMBL/GenBank/DDBJ databases">
        <title>Acinetobacter Taxon 24.</title>
        <authorList>
            <person name="Nemec A."/>
            <person name="Radolfova-Krizova L."/>
            <person name="Higgins P.G."/>
            <person name="Spanelova P."/>
        </authorList>
    </citation>
    <scope>NUCLEOTIDE SEQUENCE [LARGE SCALE GENOMIC DNA]</scope>
    <source>
        <strain evidence="1 2">ANC 5380</strain>
    </source>
</reference>
<name>A0A7Y2WBU8_9GAMM</name>
<evidence type="ECO:0000313" key="1">
    <source>
        <dbReference type="EMBL" id="NNH78742.1"/>
    </source>
</evidence>
<sequence>MISLFKKLQGLLAYEQSHLTTQAISKMDVTIRRQYHAQQISLLRTDYLE</sequence>
<dbReference type="EMBL" id="JABERL010000052">
    <property type="protein sequence ID" value="NNH78742.1"/>
    <property type="molecule type" value="Genomic_DNA"/>
</dbReference>
<gene>
    <name evidence="1" type="ORF">HLH17_14005</name>
</gene>
<proteinExistence type="predicted"/>
<dbReference type="Proteomes" id="UP000569202">
    <property type="component" value="Unassembled WGS sequence"/>
</dbReference>
<accession>A0A7Y2WBU8</accession>
<dbReference type="AlphaFoldDB" id="A0A7Y2WBU8"/>
<evidence type="ECO:0000313" key="2">
    <source>
        <dbReference type="Proteomes" id="UP000569202"/>
    </source>
</evidence>
<organism evidence="1 2">
    <name type="scientific">Acinetobacter terrae</name>
    <dbReference type="NCBI Taxonomy" id="2731247"/>
    <lineage>
        <taxon>Bacteria</taxon>
        <taxon>Pseudomonadati</taxon>
        <taxon>Pseudomonadota</taxon>
        <taxon>Gammaproteobacteria</taxon>
        <taxon>Moraxellales</taxon>
        <taxon>Moraxellaceae</taxon>
        <taxon>Acinetobacter</taxon>
        <taxon>Acinetobacter Taxon 24</taxon>
    </lineage>
</organism>